<dbReference type="EMBL" id="AWWV01011425">
    <property type="protein sequence ID" value="OMO72411.1"/>
    <property type="molecule type" value="Genomic_DNA"/>
</dbReference>
<sequence length="22" mass="2541">MARRYLGYTFEYPTVAGILDFG</sequence>
<accession>A0A1R3HQJ1</accession>
<proteinExistence type="predicted"/>
<comment type="caution">
    <text evidence="1">The sequence shown here is derived from an EMBL/GenBank/DDBJ whole genome shotgun (WGS) entry which is preliminary data.</text>
</comment>
<evidence type="ECO:0000313" key="2">
    <source>
        <dbReference type="Proteomes" id="UP000188268"/>
    </source>
</evidence>
<reference evidence="1 2" key="1">
    <citation type="submission" date="2013-09" db="EMBL/GenBank/DDBJ databases">
        <title>Corchorus capsularis genome sequencing.</title>
        <authorList>
            <person name="Alam M."/>
            <person name="Haque M.S."/>
            <person name="Islam M.S."/>
            <person name="Emdad E.M."/>
            <person name="Islam M.M."/>
            <person name="Ahmed B."/>
            <person name="Halim A."/>
            <person name="Hossen Q.M.M."/>
            <person name="Hossain M.Z."/>
            <person name="Ahmed R."/>
            <person name="Khan M.M."/>
            <person name="Islam R."/>
            <person name="Rashid M.M."/>
            <person name="Khan S.A."/>
            <person name="Rahman M.S."/>
            <person name="Alam M."/>
        </authorList>
    </citation>
    <scope>NUCLEOTIDE SEQUENCE [LARGE SCALE GENOMIC DNA]</scope>
    <source>
        <strain evidence="2">cv. CVL-1</strain>
        <tissue evidence="1">Whole seedling</tissue>
    </source>
</reference>
<organism evidence="1 2">
    <name type="scientific">Corchorus capsularis</name>
    <name type="common">Jute</name>
    <dbReference type="NCBI Taxonomy" id="210143"/>
    <lineage>
        <taxon>Eukaryota</taxon>
        <taxon>Viridiplantae</taxon>
        <taxon>Streptophyta</taxon>
        <taxon>Embryophyta</taxon>
        <taxon>Tracheophyta</taxon>
        <taxon>Spermatophyta</taxon>
        <taxon>Magnoliopsida</taxon>
        <taxon>eudicotyledons</taxon>
        <taxon>Gunneridae</taxon>
        <taxon>Pentapetalae</taxon>
        <taxon>rosids</taxon>
        <taxon>malvids</taxon>
        <taxon>Malvales</taxon>
        <taxon>Malvaceae</taxon>
        <taxon>Grewioideae</taxon>
        <taxon>Apeibeae</taxon>
        <taxon>Corchorus</taxon>
    </lineage>
</organism>
<dbReference type="Gramene" id="OMO72411">
    <property type="protein sequence ID" value="OMO72411"/>
    <property type="gene ID" value="CCACVL1_17820"/>
</dbReference>
<evidence type="ECO:0000313" key="1">
    <source>
        <dbReference type="EMBL" id="OMO72411.1"/>
    </source>
</evidence>
<protein>
    <submittedName>
        <fullName evidence="1">Uncharacterized protein</fullName>
    </submittedName>
</protein>
<dbReference type="AlphaFoldDB" id="A0A1R3HQJ1"/>
<dbReference type="Proteomes" id="UP000188268">
    <property type="component" value="Unassembled WGS sequence"/>
</dbReference>
<gene>
    <name evidence="1" type="ORF">CCACVL1_17820</name>
</gene>
<name>A0A1R3HQJ1_COCAP</name>
<keyword evidence="2" id="KW-1185">Reference proteome</keyword>